<dbReference type="GO" id="GO:0046872">
    <property type="term" value="F:metal ion binding"/>
    <property type="evidence" value="ECO:0007669"/>
    <property type="project" value="UniProtKB-KW"/>
</dbReference>
<sequence>MTNCKKKVLYDTMSNKVYVWDDHMQITAPPEKKPFILSGKPEEKSPDRNVEEERGGWGNKLDFLMSCISLSVGLGNVWRFPYLCYKNGGGTFLITYHIAMFICGIPLFFQEIAIGQYLGSGGMTFVGQLCPILKGVGYASMTIVFFLDVYYCVIIAWTLFYIFSSFSSTLPWSECEMLLSDIRMSLVRDAMSTHQIRSVNNNSNTLGQWWNSENCFVKDNTTTFNVSSIISRNSSSAVEEFFDRRVLSITSGLEDIGGFQWHLFIALIVGWIMVYGIIRKGLHQSGKIMWFTACFPYVILLIMLVRAVTLEGAGTGLLYYITPQWEALLTPGPWMDGASQILFAYSIGCGALPALGSYNTFHHNSYKDAVITCIVNTSTSVIAGIVTFSILGHLALEQNTEVGSVVNSGPGLVFITYPQVVLRLPGSSFWAAIFFFMLLLLGIDSEFCLVESFITGILDNWSQSLRPHRHLFTLAVCVVMFLLGIPMITQGGMYIFQLVDYYSASGMSLLWVCFFQTIAISWFFGVDRLGDCIEKMMGIRPGLFWRISWKYIAPILMAVIFISQCFEYQRLSYGSYEYPLWADIIGLGISFSSMLWIPVYIIYYVFSQPGSLLENFKKGLKSNIAQRKVSVCDKSTGELLSQSQNNIV</sequence>
<organism evidence="13">
    <name type="scientific">Diabrotica virgifera virgifera</name>
    <name type="common">western corn rootworm</name>
    <dbReference type="NCBI Taxonomy" id="50390"/>
    <lineage>
        <taxon>Eukaryota</taxon>
        <taxon>Metazoa</taxon>
        <taxon>Ecdysozoa</taxon>
        <taxon>Arthropoda</taxon>
        <taxon>Hexapoda</taxon>
        <taxon>Insecta</taxon>
        <taxon>Pterygota</taxon>
        <taxon>Neoptera</taxon>
        <taxon>Endopterygota</taxon>
        <taxon>Coleoptera</taxon>
        <taxon>Polyphaga</taxon>
        <taxon>Cucujiformia</taxon>
        <taxon>Chrysomeloidea</taxon>
        <taxon>Chrysomelidae</taxon>
        <taxon>Galerucinae</taxon>
        <taxon>Diabroticina</taxon>
        <taxon>Diabroticites</taxon>
        <taxon>Diabrotica</taxon>
    </lineage>
</organism>
<keyword evidence="7 10" id="KW-0472">Membrane</keyword>
<comment type="subcellular location">
    <subcellularLocation>
        <location evidence="1">Membrane</location>
        <topology evidence="1">Multi-pass membrane protein</topology>
    </subcellularLocation>
</comment>
<keyword evidence="8" id="KW-0479">Metal-binding</keyword>
<evidence type="ECO:0000256" key="8">
    <source>
        <dbReference type="PIRSR" id="PIRSR600175-1"/>
    </source>
</evidence>
<proteinExistence type="inferred from homology"/>
<dbReference type="KEGG" id="dvv:114332268"/>
<dbReference type="PANTHER" id="PTHR11616:SF254">
    <property type="entry name" value="TRANSPORTER"/>
    <property type="match status" value="1"/>
</dbReference>
<evidence type="ECO:0000256" key="4">
    <source>
        <dbReference type="ARBA" id="ARBA00022692"/>
    </source>
</evidence>
<evidence type="ECO:0000256" key="10">
    <source>
        <dbReference type="SAM" id="Phobius"/>
    </source>
</evidence>
<dbReference type="InterPro" id="IPR037272">
    <property type="entry name" value="SNS_sf"/>
</dbReference>
<dbReference type="InterPro" id="IPR000175">
    <property type="entry name" value="Na/ntran_symport"/>
</dbReference>
<dbReference type="EnsemblMetazoa" id="XM_028282035.2">
    <property type="protein sequence ID" value="XP_028137836.1"/>
    <property type="gene ID" value="LOC114332268"/>
</dbReference>
<evidence type="ECO:0000313" key="11">
    <source>
        <dbReference type="EnsemblMetazoa" id="XP_028137836.1"/>
    </source>
</evidence>
<dbReference type="RefSeq" id="XP_028137836.1">
    <property type="nucleotide sequence ID" value="XM_028282035.1"/>
</dbReference>
<feature type="binding site" evidence="8">
    <location>
        <position position="72"/>
    </location>
    <ligand>
        <name>Na(+)</name>
        <dbReference type="ChEBI" id="CHEBI:29101"/>
        <label>1</label>
    </ligand>
</feature>
<dbReference type="InParanoid" id="A0A6P7FNV5"/>
<feature type="transmembrane region" description="Helical" evidence="10">
    <location>
        <begin position="429"/>
        <end position="450"/>
    </location>
</feature>
<feature type="transmembrane region" description="Helical" evidence="10">
    <location>
        <begin position="259"/>
        <end position="278"/>
    </location>
</feature>
<protein>
    <recommendedName>
        <fullName evidence="9">Transporter</fullName>
    </recommendedName>
</protein>
<feature type="transmembrane region" description="Helical" evidence="10">
    <location>
        <begin position="341"/>
        <end position="361"/>
    </location>
</feature>
<dbReference type="GO" id="GO:0006865">
    <property type="term" value="P:amino acid transport"/>
    <property type="evidence" value="ECO:0007669"/>
    <property type="project" value="TreeGrafter"/>
</dbReference>
<feature type="binding site" evidence="8">
    <location>
        <position position="376"/>
    </location>
    <ligand>
        <name>Na(+)</name>
        <dbReference type="ChEBI" id="CHEBI:29101"/>
        <label>1</label>
    </ligand>
</feature>
<evidence type="ECO:0000256" key="6">
    <source>
        <dbReference type="ARBA" id="ARBA00022989"/>
    </source>
</evidence>
<evidence type="ECO:0000313" key="13">
    <source>
        <dbReference type="RefSeq" id="XP_028137836.1"/>
    </source>
</evidence>
<comment type="similarity">
    <text evidence="2 9">Belongs to the sodium:neurotransmitter symporter (SNF) (TC 2.A.22) family.</text>
</comment>
<dbReference type="PROSITE" id="PS00610">
    <property type="entry name" value="NA_NEUROTRAN_SYMP_1"/>
    <property type="match status" value="1"/>
</dbReference>
<dbReference type="AlphaFoldDB" id="A0A6P7FNV5"/>
<evidence type="ECO:0000256" key="7">
    <source>
        <dbReference type="ARBA" id="ARBA00023136"/>
    </source>
</evidence>
<feature type="transmembrane region" description="Helical" evidence="10">
    <location>
        <begin position="290"/>
        <end position="321"/>
    </location>
</feature>
<accession>A0A6P7FNV5</accession>
<feature type="transmembrane region" description="Helical" evidence="10">
    <location>
        <begin position="584"/>
        <end position="606"/>
    </location>
</feature>
<dbReference type="GO" id="GO:0005886">
    <property type="term" value="C:plasma membrane"/>
    <property type="evidence" value="ECO:0007669"/>
    <property type="project" value="TreeGrafter"/>
</dbReference>
<dbReference type="PRINTS" id="PR00176">
    <property type="entry name" value="NANEUSMPORT"/>
</dbReference>
<dbReference type="Pfam" id="PF00209">
    <property type="entry name" value="SNF"/>
    <property type="match status" value="1"/>
</dbReference>
<reference evidence="13" key="1">
    <citation type="submission" date="2025-04" db="UniProtKB">
        <authorList>
            <consortium name="RefSeq"/>
        </authorList>
    </citation>
    <scope>IDENTIFICATION</scope>
    <source>
        <tissue evidence="13">Whole insect</tissue>
    </source>
</reference>
<feature type="transmembrane region" description="Helical" evidence="10">
    <location>
        <begin position="547"/>
        <end position="564"/>
    </location>
</feature>
<dbReference type="Proteomes" id="UP001652700">
    <property type="component" value="Unplaced"/>
</dbReference>
<evidence type="ECO:0000313" key="12">
    <source>
        <dbReference type="Proteomes" id="UP001652700"/>
    </source>
</evidence>
<dbReference type="PROSITE" id="PS50267">
    <property type="entry name" value="NA_NEUROTRAN_SYMP_3"/>
    <property type="match status" value="1"/>
</dbReference>
<feature type="transmembrane region" description="Helical" evidence="10">
    <location>
        <begin position="94"/>
        <end position="114"/>
    </location>
</feature>
<keyword evidence="5 9" id="KW-0769">Symport</keyword>
<dbReference type="OrthoDB" id="6581954at2759"/>
<dbReference type="GeneID" id="114332268"/>
<keyword evidence="6 10" id="KW-1133">Transmembrane helix</keyword>
<evidence type="ECO:0000256" key="9">
    <source>
        <dbReference type="RuleBase" id="RU003732"/>
    </source>
</evidence>
<feature type="transmembrane region" description="Helical" evidence="10">
    <location>
        <begin position="508"/>
        <end position="526"/>
    </location>
</feature>
<dbReference type="PANTHER" id="PTHR11616">
    <property type="entry name" value="SODIUM/CHLORIDE DEPENDENT TRANSPORTER"/>
    <property type="match status" value="1"/>
</dbReference>
<dbReference type="GO" id="GO:0035725">
    <property type="term" value="P:sodium ion transmembrane transport"/>
    <property type="evidence" value="ECO:0007669"/>
    <property type="project" value="TreeGrafter"/>
</dbReference>
<feature type="transmembrane region" description="Helical" evidence="10">
    <location>
        <begin position="135"/>
        <end position="163"/>
    </location>
</feature>
<dbReference type="GO" id="GO:0015293">
    <property type="term" value="F:symporter activity"/>
    <property type="evidence" value="ECO:0007669"/>
    <property type="project" value="UniProtKB-KW"/>
</dbReference>
<feature type="binding site" evidence="8">
    <location>
        <position position="444"/>
    </location>
    <ligand>
        <name>Na(+)</name>
        <dbReference type="ChEBI" id="CHEBI:29101"/>
        <label>1</label>
    </ligand>
</feature>
<evidence type="ECO:0000256" key="2">
    <source>
        <dbReference type="ARBA" id="ARBA00006459"/>
    </source>
</evidence>
<keyword evidence="3 9" id="KW-0813">Transport</keyword>
<name>A0A6P7FNV5_DIAVI</name>
<feature type="binding site" evidence="8">
    <location>
        <position position="445"/>
    </location>
    <ligand>
        <name>Na(+)</name>
        <dbReference type="ChEBI" id="CHEBI:29101"/>
        <label>1</label>
    </ligand>
</feature>
<evidence type="ECO:0000256" key="1">
    <source>
        <dbReference type="ARBA" id="ARBA00004141"/>
    </source>
</evidence>
<keyword evidence="4 9" id="KW-0812">Transmembrane</keyword>
<feature type="transmembrane region" description="Helical" evidence="10">
    <location>
        <begin position="471"/>
        <end position="496"/>
    </location>
</feature>
<keyword evidence="8" id="KW-0915">Sodium</keyword>
<gene>
    <name evidence="13" type="primary">LOC114332268</name>
</gene>
<feature type="binding site" evidence="8">
    <location>
        <position position="76"/>
    </location>
    <ligand>
        <name>Na(+)</name>
        <dbReference type="ChEBI" id="CHEBI:29101"/>
        <label>1</label>
    </ligand>
</feature>
<keyword evidence="12" id="KW-1185">Reference proteome</keyword>
<evidence type="ECO:0000256" key="3">
    <source>
        <dbReference type="ARBA" id="ARBA00022448"/>
    </source>
</evidence>
<dbReference type="SUPFAM" id="SSF161070">
    <property type="entry name" value="SNF-like"/>
    <property type="match status" value="1"/>
</dbReference>
<feature type="binding site" evidence="8">
    <location>
        <position position="441"/>
    </location>
    <ligand>
        <name>Na(+)</name>
        <dbReference type="ChEBI" id="CHEBI:29101"/>
        <label>1</label>
    </ligand>
</feature>
<reference evidence="11" key="2">
    <citation type="submission" date="2025-05" db="UniProtKB">
        <authorList>
            <consortium name="EnsemblMetazoa"/>
        </authorList>
    </citation>
    <scope>IDENTIFICATION</scope>
</reference>
<feature type="transmembrane region" description="Helical" evidence="10">
    <location>
        <begin position="373"/>
        <end position="396"/>
    </location>
</feature>
<evidence type="ECO:0000256" key="5">
    <source>
        <dbReference type="ARBA" id="ARBA00022847"/>
    </source>
</evidence>